<dbReference type="InterPro" id="IPR052022">
    <property type="entry name" value="26kDa_periplasmic_antigen"/>
</dbReference>
<reference evidence="1" key="1">
    <citation type="submission" date="2020-05" db="EMBL/GenBank/DDBJ databases">
        <authorList>
            <person name="Chiriac C."/>
            <person name="Salcher M."/>
            <person name="Ghai R."/>
            <person name="Kavagutti S V."/>
        </authorList>
    </citation>
    <scope>NUCLEOTIDE SEQUENCE</scope>
</reference>
<accession>A0A6J6LFH4</accession>
<organism evidence="1">
    <name type="scientific">freshwater metagenome</name>
    <dbReference type="NCBI Taxonomy" id="449393"/>
    <lineage>
        <taxon>unclassified sequences</taxon>
        <taxon>metagenomes</taxon>
        <taxon>ecological metagenomes</taxon>
    </lineage>
</organism>
<dbReference type="AlphaFoldDB" id="A0A6J6LFH4"/>
<dbReference type="EMBL" id="CAEZWV010000001">
    <property type="protein sequence ID" value="CAB4659473.1"/>
    <property type="molecule type" value="Genomic_DNA"/>
</dbReference>
<evidence type="ECO:0000313" key="1">
    <source>
        <dbReference type="EMBL" id="CAB4659473.1"/>
    </source>
</evidence>
<dbReference type="Pfam" id="PF04402">
    <property type="entry name" value="SIMPL"/>
    <property type="match status" value="1"/>
</dbReference>
<dbReference type="GO" id="GO:0006974">
    <property type="term" value="P:DNA damage response"/>
    <property type="evidence" value="ECO:0007669"/>
    <property type="project" value="TreeGrafter"/>
</dbReference>
<gene>
    <name evidence="1" type="ORF">UFOPK2295_00061</name>
</gene>
<dbReference type="Gene3D" id="3.30.70.2970">
    <property type="entry name" value="Protein of unknown function (DUF541), domain 2"/>
    <property type="match status" value="1"/>
</dbReference>
<sequence length="231" mass="25021">MCEPQQPQIIEERVPTIEVSGKATRQQPPKAGVVVVPVSAKGPTQEAAWAKFQEVTNGLRTEVAEFGTVGNSMPTESSEEVSRGLRSGIEFTVTDHIEIEFIPANYGAIIQALVACGLPVSAPRFTYEEQSEVTPTLLGEAAAAAKANAEGIALGVQSRLGRLVSINVGPPTRRRVYRPLKEIDWGLTLSSRMQTFDSMSLVEDTLETFNTEVEVTVEYEVVEISTLSEVA</sequence>
<proteinExistence type="predicted"/>
<name>A0A6J6LFH4_9ZZZZ</name>
<dbReference type="InterPro" id="IPR007497">
    <property type="entry name" value="SIMPL/DUF541"/>
</dbReference>
<protein>
    <submittedName>
        <fullName evidence="1">Unannotated protein</fullName>
    </submittedName>
</protein>
<dbReference type="PANTHER" id="PTHR34387:SF2">
    <property type="entry name" value="SLR1258 PROTEIN"/>
    <property type="match status" value="1"/>
</dbReference>
<dbReference type="PANTHER" id="PTHR34387">
    <property type="entry name" value="SLR1258 PROTEIN"/>
    <property type="match status" value="1"/>
</dbReference>
<dbReference type="Gene3D" id="3.30.110.170">
    <property type="entry name" value="Protein of unknown function (DUF541), domain 1"/>
    <property type="match status" value="1"/>
</dbReference>